<protein>
    <submittedName>
        <fullName evidence="9">Hlf</fullName>
    </submittedName>
</protein>
<evidence type="ECO:0000256" key="7">
    <source>
        <dbReference type="SAM" id="MobiDB-lite"/>
    </source>
</evidence>
<keyword evidence="3" id="KW-0805">Transcription regulation</keyword>
<dbReference type="EnsemblMetazoa" id="NM_001129814">
    <property type="protein sequence ID" value="NP_001123286"/>
    <property type="gene ID" value="GeneID_593063"/>
</dbReference>
<dbReference type="GO" id="GO:0005634">
    <property type="term" value="C:nucleus"/>
    <property type="evidence" value="ECO:0000318"/>
    <property type="project" value="GO_Central"/>
</dbReference>
<comment type="similarity">
    <text evidence="2">Belongs to the bZIP family. PAR subfamily.</text>
</comment>
<keyword evidence="11" id="KW-1185">Reference proteome</keyword>
<keyword evidence="5" id="KW-0804">Transcription</keyword>
<dbReference type="GO" id="GO:0006357">
    <property type="term" value="P:regulation of transcription by RNA polymerase II"/>
    <property type="evidence" value="ECO:0000318"/>
    <property type="project" value="GO_Central"/>
</dbReference>
<feature type="domain" description="BZIP" evidence="8">
    <location>
        <begin position="234"/>
        <end position="297"/>
    </location>
</feature>
<dbReference type="SMART" id="SM00338">
    <property type="entry name" value="BRLZ"/>
    <property type="match status" value="1"/>
</dbReference>
<reference evidence="9" key="1">
    <citation type="submission" date="2007-11" db="EMBL/GenBank/DDBJ databases">
        <authorList>
            <person name="Su Y.-H."/>
        </authorList>
    </citation>
    <scope>NUCLEOTIDE SEQUENCE</scope>
</reference>
<keyword evidence="6" id="KW-0539">Nucleus</keyword>
<evidence type="ECO:0000259" key="8">
    <source>
        <dbReference type="PROSITE" id="PS50217"/>
    </source>
</evidence>
<dbReference type="GO" id="GO:0000981">
    <property type="term" value="F:DNA-binding transcription factor activity, RNA polymerase II-specific"/>
    <property type="evidence" value="ECO:0000318"/>
    <property type="project" value="GO_Central"/>
</dbReference>
<name>B3FNR2_STRPU</name>
<dbReference type="Pfam" id="PF07716">
    <property type="entry name" value="bZIP_2"/>
    <property type="match status" value="1"/>
</dbReference>
<dbReference type="GeneID" id="593063"/>
<evidence type="ECO:0000256" key="1">
    <source>
        <dbReference type="ARBA" id="ARBA00004123"/>
    </source>
</evidence>
<dbReference type="OrthoDB" id="6022300at2759"/>
<comment type="subcellular location">
    <subcellularLocation>
        <location evidence="1">Nucleus</location>
    </subcellularLocation>
</comment>
<dbReference type="OMA" id="AKYEASH"/>
<dbReference type="FunFam" id="1.20.5.170:FF:000007">
    <property type="entry name" value="hepatic leukemia factor isoform X2"/>
    <property type="match status" value="1"/>
</dbReference>
<reference evidence="10" key="4">
    <citation type="submission" date="2021-01" db="UniProtKB">
        <authorList>
            <consortium name="EnsemblMetazoa"/>
        </authorList>
    </citation>
    <scope>IDENTIFICATION</scope>
</reference>
<proteinExistence type="evidence at transcript level"/>
<evidence type="ECO:0000256" key="4">
    <source>
        <dbReference type="ARBA" id="ARBA00023125"/>
    </source>
</evidence>
<dbReference type="FunCoup" id="B3FNR2">
    <property type="interactions" value="670"/>
</dbReference>
<evidence type="ECO:0000256" key="3">
    <source>
        <dbReference type="ARBA" id="ARBA00023015"/>
    </source>
</evidence>
<dbReference type="Proteomes" id="UP000007110">
    <property type="component" value="Unassembled WGS sequence"/>
</dbReference>
<dbReference type="KEGG" id="spu:593063"/>
<dbReference type="PANTHER" id="PTHR11988:SF27">
    <property type="entry name" value="GH27708P"/>
    <property type="match status" value="1"/>
</dbReference>
<dbReference type="CDD" id="cd14695">
    <property type="entry name" value="bZIP_HLF"/>
    <property type="match status" value="1"/>
</dbReference>
<dbReference type="InterPro" id="IPR004827">
    <property type="entry name" value="bZIP"/>
</dbReference>
<organism evidence="9">
    <name type="scientific">Strongylocentrotus purpuratus</name>
    <name type="common">Purple sea urchin</name>
    <dbReference type="NCBI Taxonomy" id="7668"/>
    <lineage>
        <taxon>Eukaryota</taxon>
        <taxon>Metazoa</taxon>
        <taxon>Echinodermata</taxon>
        <taxon>Eleutherozoa</taxon>
        <taxon>Echinozoa</taxon>
        <taxon>Echinoidea</taxon>
        <taxon>Euechinoidea</taxon>
        <taxon>Echinacea</taxon>
        <taxon>Camarodonta</taxon>
        <taxon>Echinidea</taxon>
        <taxon>Strongylocentrotidae</taxon>
        <taxon>Strongylocentrotus</taxon>
    </lineage>
</organism>
<evidence type="ECO:0000313" key="11">
    <source>
        <dbReference type="Proteomes" id="UP000007110"/>
    </source>
</evidence>
<evidence type="ECO:0000256" key="2">
    <source>
        <dbReference type="ARBA" id="ARBA00009208"/>
    </source>
</evidence>
<dbReference type="PROSITE" id="PS50217">
    <property type="entry name" value="BZIP"/>
    <property type="match status" value="1"/>
</dbReference>
<dbReference type="AlphaFoldDB" id="B3FNR2"/>
<dbReference type="InterPro" id="IPR040223">
    <property type="entry name" value="PAR_bZIP"/>
</dbReference>
<keyword evidence="4" id="KW-0238">DNA-binding</keyword>
<dbReference type="HOGENOM" id="CLU_051922_2_0_1"/>
<dbReference type="STRING" id="7668.B3FNR2"/>
<dbReference type="InParanoid" id="B3FNR2"/>
<dbReference type="GO" id="GO:0000978">
    <property type="term" value="F:RNA polymerase II cis-regulatory region sequence-specific DNA binding"/>
    <property type="evidence" value="ECO:0000318"/>
    <property type="project" value="GO_Central"/>
</dbReference>
<dbReference type="SUPFAM" id="SSF57959">
    <property type="entry name" value="Leucine zipper domain"/>
    <property type="match status" value="1"/>
</dbReference>
<dbReference type="EMBL" id="EU307278">
    <property type="protein sequence ID" value="ACA04462.1"/>
    <property type="molecule type" value="mRNA"/>
</dbReference>
<reference evidence="11" key="3">
    <citation type="submission" date="2015-02" db="EMBL/GenBank/DDBJ databases">
        <title>Genome sequencing for Strongylocentrotus purpuratus.</title>
        <authorList>
            <person name="Murali S."/>
            <person name="Liu Y."/>
            <person name="Vee V."/>
            <person name="English A."/>
            <person name="Wang M."/>
            <person name="Skinner E."/>
            <person name="Han Y."/>
            <person name="Muzny D.M."/>
            <person name="Worley K.C."/>
            <person name="Gibbs R.A."/>
        </authorList>
    </citation>
    <scope>NUCLEOTIDE SEQUENCE</scope>
</reference>
<evidence type="ECO:0000313" key="10">
    <source>
        <dbReference type="EnsemblMetazoa" id="NP_001123286"/>
    </source>
</evidence>
<sequence>MDFMEGMEERLSDIRGITLKSLLENPSFLQPPTGNNNEDKNAKKDKEAGLFGLDIGSEDVASAFLGPTLWEKTPYDDLKLEYMDLDEFLSENGIAVSDGKTSSQEKPQEKVVSEGASPVSRGASPVSETSTDKENRYLMSTQSPTPSPPPPMSPDSISEELVYSPTNTMSPVREPSPVHVNVPFELSETDVALATAPGQDTFDPTECTFTAEELKPQPMIKKSRKIYVPDEQKDDKYWERRRKNNIAAKRSREARRVKENQIVIRASYLGKENSALRDDVLELKKENSTLKKIIASYEKRLKTAKMD</sequence>
<feature type="region of interest" description="Disordered" evidence="7">
    <location>
        <begin position="25"/>
        <end position="45"/>
    </location>
</feature>
<dbReference type="RefSeq" id="NP_001123286.1">
    <property type="nucleotide sequence ID" value="NM_001129814.1"/>
</dbReference>
<accession>B3FNR2</accession>
<evidence type="ECO:0000256" key="6">
    <source>
        <dbReference type="ARBA" id="ARBA00023242"/>
    </source>
</evidence>
<reference evidence="9" key="2">
    <citation type="journal article" date="2009" name="Dev. Biol.">
        <title>A perturbation model of the gene regulatory network for oral and aboral ectoderm specification in the sea urchin embryo.</title>
        <authorList>
            <person name="Su Y.H."/>
            <person name="Li E."/>
            <person name="Geiss G.K."/>
            <person name="Longabaugh W.J."/>
            <person name="Kramer A."/>
            <person name="Davidson E.H."/>
        </authorList>
    </citation>
    <scope>NUCLEOTIDE SEQUENCE</scope>
</reference>
<dbReference type="eggNOG" id="KOG3119">
    <property type="taxonomic scope" value="Eukaryota"/>
</dbReference>
<feature type="region of interest" description="Disordered" evidence="7">
    <location>
        <begin position="94"/>
        <end position="177"/>
    </location>
</feature>
<evidence type="ECO:0000256" key="5">
    <source>
        <dbReference type="ARBA" id="ARBA00023163"/>
    </source>
</evidence>
<dbReference type="InterPro" id="IPR046347">
    <property type="entry name" value="bZIP_sf"/>
</dbReference>
<evidence type="ECO:0000313" key="9">
    <source>
        <dbReference type="EMBL" id="ACA04462.1"/>
    </source>
</evidence>
<dbReference type="PANTHER" id="PTHR11988">
    <property type="entry name" value="THYROTROPH EMBRYONIC FACTOR RELATED"/>
    <property type="match status" value="1"/>
</dbReference>
<dbReference type="CTD" id="3131"/>
<dbReference type="Gene3D" id="1.20.5.170">
    <property type="match status" value="1"/>
</dbReference>